<dbReference type="Proteomes" id="UP000198878">
    <property type="component" value="Unassembled WGS sequence"/>
</dbReference>
<name>A0A1H5R7N9_9PSEU</name>
<dbReference type="EMBL" id="FNUJ01000007">
    <property type="protein sequence ID" value="SEF34406.1"/>
    <property type="molecule type" value="Genomic_DNA"/>
</dbReference>
<sequence>MATEAELILNAEARRDYRELAAKLRKRKEHRKTLRKKIADAGRPILAEVRTAVQELRVTGRSGGGAKQRRLHNVARARTERAAQAAARRHAGLRRTVASATNLKVTAKGVKFVVDENRLPANQRGLPRALDLRKGWDHPVFGRADIPKAHQKGGPWFASTIAKHEQAFRHAIVEAMDEIKRDIEE</sequence>
<dbReference type="OrthoDB" id="3431442at2"/>
<accession>A0A1H5R7N9</accession>
<protein>
    <submittedName>
        <fullName evidence="1">Uncharacterized protein</fullName>
    </submittedName>
</protein>
<evidence type="ECO:0000313" key="2">
    <source>
        <dbReference type="Proteomes" id="UP000198878"/>
    </source>
</evidence>
<evidence type="ECO:0000313" key="1">
    <source>
        <dbReference type="EMBL" id="SEF34406.1"/>
    </source>
</evidence>
<reference evidence="2" key="1">
    <citation type="submission" date="2016-10" db="EMBL/GenBank/DDBJ databases">
        <authorList>
            <person name="Varghese N."/>
            <person name="Submissions S."/>
        </authorList>
    </citation>
    <scope>NUCLEOTIDE SEQUENCE [LARGE SCALE GENOMIC DNA]</scope>
    <source>
        <strain evidence="2">DSM 44654</strain>
    </source>
</reference>
<keyword evidence="2" id="KW-1185">Reference proteome</keyword>
<proteinExistence type="predicted"/>
<dbReference type="STRING" id="218821.SAMN05421837_107374"/>
<dbReference type="RefSeq" id="WP_086674041.1">
    <property type="nucleotide sequence ID" value="NZ_FNUJ01000007.1"/>
</dbReference>
<gene>
    <name evidence="1" type="ORF">SAMN05421837_107374</name>
</gene>
<organism evidence="1 2">
    <name type="scientific">Amycolatopsis pretoriensis</name>
    <dbReference type="NCBI Taxonomy" id="218821"/>
    <lineage>
        <taxon>Bacteria</taxon>
        <taxon>Bacillati</taxon>
        <taxon>Actinomycetota</taxon>
        <taxon>Actinomycetes</taxon>
        <taxon>Pseudonocardiales</taxon>
        <taxon>Pseudonocardiaceae</taxon>
        <taxon>Amycolatopsis</taxon>
    </lineage>
</organism>
<dbReference type="AlphaFoldDB" id="A0A1H5R7N9"/>